<accession>A0A7T8F132</accession>
<reference evidence="1 2" key="1">
    <citation type="submission" date="2020-12" db="EMBL/GenBank/DDBJ databases">
        <authorList>
            <person name="Shneider M.M."/>
            <person name="Evseev P.V."/>
            <person name="Timoshina O.Y."/>
            <person name="Mikhailova Y.A."/>
            <person name="Yanushevich Y.G."/>
            <person name="Shelenkov A.A."/>
            <person name="Shagin D.A."/>
            <person name="Popova A.V."/>
            <person name="Miroshnikov K.A."/>
        </authorList>
    </citation>
    <scope>NUCLEOTIDE SEQUENCE [LARGE SCALE GENOMIC DNA]</scope>
</reference>
<sequence length="15" mass="1644">MLLVSILNNSKGVKQ</sequence>
<dbReference type="EMBL" id="MW345241">
    <property type="protein sequence ID" value="QQO96963.1"/>
    <property type="molecule type" value="Genomic_DNA"/>
</dbReference>
<organism evidence="1 2">
    <name type="scientific">Acinetobacter phage vB_AbaP_APK26</name>
    <dbReference type="NCBI Taxonomy" id="2797420"/>
    <lineage>
        <taxon>Viruses</taxon>
        <taxon>Duplodnaviria</taxon>
        <taxon>Heunggongvirae</taxon>
        <taxon>Uroviricota</taxon>
        <taxon>Caudoviricetes</taxon>
        <taxon>Autographivirales</taxon>
        <taxon>Autoscriptoviridae</taxon>
        <taxon>Beijerinckvirinae</taxon>
        <taxon>Friunavirus</taxon>
        <taxon>Friunavirus APK26</taxon>
    </lineage>
</organism>
<dbReference type="Proteomes" id="UP000596195">
    <property type="component" value="Segment"/>
</dbReference>
<protein>
    <submittedName>
        <fullName evidence="1">Uncharacterized protein</fullName>
    </submittedName>
</protein>
<proteinExistence type="predicted"/>
<evidence type="ECO:0000313" key="1">
    <source>
        <dbReference type="EMBL" id="QQO96963.1"/>
    </source>
</evidence>
<evidence type="ECO:0000313" key="2">
    <source>
        <dbReference type="Proteomes" id="UP000596195"/>
    </source>
</evidence>
<name>A0A7T8F132_9CAUD</name>
<keyword evidence="2" id="KW-1185">Reference proteome</keyword>
<gene>
    <name evidence="1" type="ORF">APK26_gp10</name>
</gene>